<sequence>MTLQSLHLLLGKLFALIIFYESKENNCYYLETDDWKKYQHSTNEITLSYIISRAEKLILEKQIKDVFYLLKEISIMYSNLEIPTRLVLVDSHFKMGLWSNLPDDENYILLNDIQEENQYSDSYEELPDHGDISDYYGTLVDDGQYY</sequence>
<dbReference type="RefSeq" id="WP_271805984.1">
    <property type="nucleotide sequence ID" value="NZ_JAQMTU010000102.1"/>
</dbReference>
<organism evidence="1 2">
    <name type="scientific">Dolichospermum circinale CS-537/01</name>
    <dbReference type="NCBI Taxonomy" id="3021739"/>
    <lineage>
        <taxon>Bacteria</taxon>
        <taxon>Bacillati</taxon>
        <taxon>Cyanobacteriota</taxon>
        <taxon>Cyanophyceae</taxon>
        <taxon>Nostocales</taxon>
        <taxon>Aphanizomenonaceae</taxon>
        <taxon>Dolichospermum</taxon>
        <taxon>Dolichospermum circinale</taxon>
    </lineage>
</organism>
<name>A0ABT5A868_9CYAN</name>
<proteinExistence type="predicted"/>
<evidence type="ECO:0000313" key="1">
    <source>
        <dbReference type="EMBL" id="MDB9488150.1"/>
    </source>
</evidence>
<gene>
    <name evidence="1" type="ORF">PN492_16610</name>
</gene>
<reference evidence="1 2" key="1">
    <citation type="submission" date="2023-01" db="EMBL/GenBank/DDBJ databases">
        <title>Genomes from the Australian National Cyanobacteria Reference Collection.</title>
        <authorList>
            <person name="Willis A."/>
            <person name="Lee E.M.F."/>
        </authorList>
    </citation>
    <scope>NUCLEOTIDE SEQUENCE [LARGE SCALE GENOMIC DNA]</scope>
    <source>
        <strain evidence="1 2">CS-537/01</strain>
    </source>
</reference>
<accession>A0ABT5A868</accession>
<evidence type="ECO:0000313" key="2">
    <source>
        <dbReference type="Proteomes" id="UP001212123"/>
    </source>
</evidence>
<dbReference type="Proteomes" id="UP001212123">
    <property type="component" value="Unassembled WGS sequence"/>
</dbReference>
<comment type="caution">
    <text evidence="1">The sequence shown here is derived from an EMBL/GenBank/DDBJ whole genome shotgun (WGS) entry which is preliminary data.</text>
</comment>
<keyword evidence="2" id="KW-1185">Reference proteome</keyword>
<dbReference type="EMBL" id="JAQMTU010000102">
    <property type="protein sequence ID" value="MDB9488150.1"/>
    <property type="molecule type" value="Genomic_DNA"/>
</dbReference>
<protein>
    <submittedName>
        <fullName evidence="1">Uncharacterized protein</fullName>
    </submittedName>
</protein>